<dbReference type="SUPFAM" id="SSF48403">
    <property type="entry name" value="Ankyrin repeat"/>
    <property type="match status" value="1"/>
</dbReference>
<sequence length="687" mass="76193">MEQQIVNLDSECILDQGGRLRSNTFDIDDMDKRMNQLQISKRNPIQHPIESVPKCPDCAKSEDYFQFECSKCQAIISQDGTTVGQLFAIIRQWNHITQKNIKTLILSCLEKGAHPDDRDAMTDMTMLHYVCKSGAPGMGNVDTALDMAEYLIEKLGANPNLCSRWNDMTALHIATYYDVAPLVGYLVTIVDSKVIDLPCPSMDSKTPLHIAASNLAFESAKVLLGAGANVLLKDQQDRTPLDCVPDDELMEPLFIVDKNRKYQDALELRALLEESTLMLSGEQSTTDMETLKTAKVVLSALGYEIGDRVVVGNAKVGILRYCGPTQFSSGIWSGVELDEPIGKNDGSIDGIQYFVCPPNHGIFAPLNRISKLDCDEYELMEPSYSCKQYSQMNGKWNHSYSSIGIDMTTIHSKVDTGLNRNSCSSDASAIFSSSSSVNSEDVKIGRKVVLTNKKTGIVRFIGMTKFSSGIWYGIELNRPVGKNDGSVQGVRYFKCPDQCGIFVQFPRISRLLSETRKTNSPSVITPDAFESDDTSSDMSMPISGTSSLDISVRQPTKTTTNGNDRLSSARNPFNCSMMVASTTNLQSSTFKRNTGLRRSVSITRSTSKTLLGTNKKDENQTWLRVGVNVLVNGMVASLRYIGPVHFTDGVFLGVELRTPHDLIMDYWFGPKRFPFAELMHPSYYQTK</sequence>
<comment type="caution">
    <text evidence="9">The sequence shown here is derived from an EMBL/GenBank/DDBJ whole genome shotgun (WGS) entry which is preliminary data.</text>
</comment>
<dbReference type="InterPro" id="IPR036859">
    <property type="entry name" value="CAP-Gly_dom_sf"/>
</dbReference>
<organism evidence="9 10">
    <name type="scientific">Blomia tropicalis</name>
    <name type="common">Mite</name>
    <dbReference type="NCBI Taxonomy" id="40697"/>
    <lineage>
        <taxon>Eukaryota</taxon>
        <taxon>Metazoa</taxon>
        <taxon>Ecdysozoa</taxon>
        <taxon>Arthropoda</taxon>
        <taxon>Chelicerata</taxon>
        <taxon>Arachnida</taxon>
        <taxon>Acari</taxon>
        <taxon>Acariformes</taxon>
        <taxon>Sarcoptiformes</taxon>
        <taxon>Astigmata</taxon>
        <taxon>Glycyphagoidea</taxon>
        <taxon>Echimyopodidae</taxon>
        <taxon>Blomia</taxon>
    </lineage>
</organism>
<evidence type="ECO:0000256" key="1">
    <source>
        <dbReference type="ARBA" id="ARBA00004175"/>
    </source>
</evidence>
<dbReference type="InterPro" id="IPR002110">
    <property type="entry name" value="Ankyrin_rpt"/>
</dbReference>
<dbReference type="InterPro" id="IPR036770">
    <property type="entry name" value="Ankyrin_rpt-contain_sf"/>
</dbReference>
<protein>
    <recommendedName>
        <fullName evidence="8">CAP-Gly domain-containing protein</fullName>
    </recommendedName>
</protein>
<dbReference type="PROSITE" id="PS50297">
    <property type="entry name" value="ANK_REP_REGION"/>
    <property type="match status" value="1"/>
</dbReference>
<evidence type="ECO:0000256" key="4">
    <source>
        <dbReference type="ARBA" id="ARBA00023028"/>
    </source>
</evidence>
<keyword evidence="6" id="KW-0040">ANK repeat</keyword>
<feature type="repeat" description="ANK" evidence="6">
    <location>
        <begin position="203"/>
        <end position="235"/>
    </location>
</feature>
<dbReference type="Pfam" id="PF01302">
    <property type="entry name" value="CAP_GLY"/>
    <property type="match status" value="2"/>
</dbReference>
<keyword evidence="4" id="KW-0528">Neurotoxin</keyword>
<dbReference type="PROSITE" id="PS00845">
    <property type="entry name" value="CAP_GLY_1"/>
    <property type="match status" value="2"/>
</dbReference>
<dbReference type="Gene3D" id="1.25.40.20">
    <property type="entry name" value="Ankyrin repeat-containing domain"/>
    <property type="match status" value="1"/>
</dbReference>
<evidence type="ECO:0000256" key="6">
    <source>
        <dbReference type="PROSITE-ProRule" id="PRU00023"/>
    </source>
</evidence>
<dbReference type="PANTHER" id="PTHR18916:SF88">
    <property type="entry name" value="CAP-GLY DOMAIN-CONTAINING PROTEIN"/>
    <property type="match status" value="1"/>
</dbReference>
<dbReference type="Gene3D" id="2.30.30.190">
    <property type="entry name" value="CAP Gly-rich-like domain"/>
    <property type="match status" value="3"/>
</dbReference>
<dbReference type="Pfam" id="PF12796">
    <property type="entry name" value="Ank_2"/>
    <property type="match status" value="1"/>
</dbReference>
<evidence type="ECO:0000259" key="8">
    <source>
        <dbReference type="PROSITE" id="PS50245"/>
    </source>
</evidence>
<keyword evidence="5" id="KW-0472">Membrane</keyword>
<evidence type="ECO:0000313" key="10">
    <source>
        <dbReference type="Proteomes" id="UP001142055"/>
    </source>
</evidence>
<feature type="region of interest" description="Disordered" evidence="7">
    <location>
        <begin position="515"/>
        <end position="547"/>
    </location>
</feature>
<dbReference type="SMART" id="SM01052">
    <property type="entry name" value="CAP_GLY"/>
    <property type="match status" value="3"/>
</dbReference>
<dbReference type="PROSITE" id="PS50245">
    <property type="entry name" value="CAP_GLY_2"/>
    <property type="match status" value="2"/>
</dbReference>
<dbReference type="SUPFAM" id="SSF74924">
    <property type="entry name" value="Cap-Gly domain"/>
    <property type="match status" value="3"/>
</dbReference>
<comment type="subcellular location">
    <subcellularLocation>
        <location evidence="1">Target cell membrane</location>
    </subcellularLocation>
</comment>
<dbReference type="GO" id="GO:0044231">
    <property type="term" value="C:host cell presynaptic membrane"/>
    <property type="evidence" value="ECO:0007669"/>
    <property type="project" value="UniProtKB-KW"/>
</dbReference>
<feature type="domain" description="CAP-Gly" evidence="8">
    <location>
        <begin position="462"/>
        <end position="504"/>
    </location>
</feature>
<dbReference type="GO" id="GO:0006887">
    <property type="term" value="P:exocytosis"/>
    <property type="evidence" value="ECO:0007669"/>
    <property type="project" value="UniProtKB-KW"/>
</dbReference>
<feature type="compositionally biased region" description="Polar residues" evidence="7">
    <location>
        <begin position="536"/>
        <end position="547"/>
    </location>
</feature>
<dbReference type="PROSITE" id="PS50088">
    <property type="entry name" value="ANK_REPEAT"/>
    <property type="match status" value="1"/>
</dbReference>
<keyword evidence="4" id="KW-0800">Toxin</keyword>
<evidence type="ECO:0000256" key="7">
    <source>
        <dbReference type="SAM" id="MobiDB-lite"/>
    </source>
</evidence>
<dbReference type="SMART" id="SM00248">
    <property type="entry name" value="ANK"/>
    <property type="match status" value="3"/>
</dbReference>
<dbReference type="GO" id="GO:0044218">
    <property type="term" value="C:other organism cell membrane"/>
    <property type="evidence" value="ECO:0007669"/>
    <property type="project" value="UniProtKB-KW"/>
</dbReference>
<dbReference type="InterPro" id="IPR000938">
    <property type="entry name" value="CAP-Gly_domain"/>
</dbReference>
<dbReference type="AlphaFoldDB" id="A0A9Q0MHU2"/>
<keyword evidence="5" id="KW-1053">Target membrane</keyword>
<keyword evidence="10" id="KW-1185">Reference proteome</keyword>
<gene>
    <name evidence="9" type="ORF">RDWZM_003307</name>
</gene>
<reference evidence="9" key="1">
    <citation type="submission" date="2022-12" db="EMBL/GenBank/DDBJ databases">
        <title>Genome assemblies of Blomia tropicalis.</title>
        <authorList>
            <person name="Cui Y."/>
        </authorList>
    </citation>
    <scope>NUCLEOTIDE SEQUENCE</scope>
    <source>
        <tissue evidence="9">Adult mites</tissue>
    </source>
</reference>
<dbReference type="Proteomes" id="UP001142055">
    <property type="component" value="Chromosome 1"/>
</dbReference>
<evidence type="ECO:0000256" key="3">
    <source>
        <dbReference type="ARBA" id="ARBA00022537"/>
    </source>
</evidence>
<evidence type="ECO:0000256" key="2">
    <source>
        <dbReference type="ARBA" id="ARBA00022483"/>
    </source>
</evidence>
<feature type="domain" description="CAP-Gly" evidence="8">
    <location>
        <begin position="323"/>
        <end position="365"/>
    </location>
</feature>
<dbReference type="EMBL" id="JAPWDV010000001">
    <property type="protein sequence ID" value="KAJ6224762.1"/>
    <property type="molecule type" value="Genomic_DNA"/>
</dbReference>
<name>A0A9Q0MHU2_BLOTA</name>
<dbReference type="OMA" id="FTCKTNH"/>
<accession>A0A9Q0MHU2</accession>
<proteinExistence type="predicted"/>
<keyword evidence="3" id="KW-1052">Target cell membrane</keyword>
<dbReference type="PANTHER" id="PTHR18916">
    <property type="entry name" value="DYNACTIN 1-RELATED MICROTUBULE-BINDING"/>
    <property type="match status" value="1"/>
</dbReference>
<keyword evidence="2" id="KW-0268">Exocytosis</keyword>
<keyword evidence="4" id="KW-0638">Presynaptic neurotoxin</keyword>
<evidence type="ECO:0000313" key="9">
    <source>
        <dbReference type="EMBL" id="KAJ6224762.1"/>
    </source>
</evidence>
<evidence type="ECO:0000256" key="5">
    <source>
        <dbReference type="ARBA" id="ARBA00023298"/>
    </source>
</evidence>